<evidence type="ECO:0000256" key="1">
    <source>
        <dbReference type="ARBA" id="ARBA00023015"/>
    </source>
</evidence>
<sequence>MTDIVRKDVMQRLESGDYSCAKQFTLAMISGKWKMIILWHLNHDGAYRFNDFRRLMPTVTHKVLASQLRELAEDQLVKRTEVQAKPLKVEYEITPLGTSLVPIIDMMCDWGEKRIDQLKVTTHFSLDENVAQQMNEQAAEKTA</sequence>
<feature type="domain" description="HTH hxlR-type" evidence="4">
    <location>
        <begin position="20"/>
        <end position="119"/>
    </location>
</feature>
<dbReference type="Gene3D" id="1.10.10.10">
    <property type="entry name" value="Winged helix-like DNA-binding domain superfamily/Winged helix DNA-binding domain"/>
    <property type="match status" value="1"/>
</dbReference>
<evidence type="ECO:0000313" key="6">
    <source>
        <dbReference type="Proteomes" id="UP001220377"/>
    </source>
</evidence>
<dbReference type="PANTHER" id="PTHR33204">
    <property type="entry name" value="TRANSCRIPTIONAL REGULATOR, MARR FAMILY"/>
    <property type="match status" value="1"/>
</dbReference>
<dbReference type="PANTHER" id="PTHR33204:SF38">
    <property type="entry name" value="HTH-TYPE TRANSCRIPTIONAL ACTIVATOR HXLR"/>
    <property type="match status" value="1"/>
</dbReference>
<dbReference type="Pfam" id="PF01638">
    <property type="entry name" value="HxlR"/>
    <property type="match status" value="1"/>
</dbReference>
<dbReference type="InterPro" id="IPR036388">
    <property type="entry name" value="WH-like_DNA-bd_sf"/>
</dbReference>
<dbReference type="Proteomes" id="UP001220377">
    <property type="component" value="Chromosome"/>
</dbReference>
<dbReference type="InterPro" id="IPR002577">
    <property type="entry name" value="HTH_HxlR"/>
</dbReference>
<keyword evidence="2" id="KW-0238">DNA-binding</keyword>
<dbReference type="EMBL" id="CP117884">
    <property type="protein sequence ID" value="WDF82127.1"/>
    <property type="molecule type" value="Genomic_DNA"/>
</dbReference>
<dbReference type="PROSITE" id="PS51118">
    <property type="entry name" value="HTH_HXLR"/>
    <property type="match status" value="1"/>
</dbReference>
<keyword evidence="1" id="KW-0805">Transcription regulation</keyword>
<keyword evidence="6" id="KW-1185">Reference proteome</keyword>
<evidence type="ECO:0000256" key="2">
    <source>
        <dbReference type="ARBA" id="ARBA00023125"/>
    </source>
</evidence>
<protein>
    <submittedName>
        <fullName evidence="5">Helix-turn-helix domain-containing protein</fullName>
    </submittedName>
</protein>
<gene>
    <name evidence="5" type="ORF">PQ472_09525</name>
</gene>
<proteinExistence type="predicted"/>
<dbReference type="RefSeq" id="WP_274259394.1">
    <property type="nucleotide sequence ID" value="NZ_CP117884.1"/>
</dbReference>
<accession>A0ABY7WPK6</accession>
<reference evidence="5 6" key="1">
    <citation type="submission" date="2023-02" db="EMBL/GenBank/DDBJ databases">
        <title>Genome sequence of Lacticaseibacillus sp. KACC 23028.</title>
        <authorList>
            <person name="Kim S."/>
            <person name="Heo J."/>
            <person name="Kwon S.-W."/>
        </authorList>
    </citation>
    <scope>NUCLEOTIDE SEQUENCE [LARGE SCALE GENOMIC DNA]</scope>
    <source>
        <strain evidence="5 6">KACC 23028</strain>
    </source>
</reference>
<evidence type="ECO:0000313" key="5">
    <source>
        <dbReference type="EMBL" id="WDF82127.1"/>
    </source>
</evidence>
<dbReference type="InterPro" id="IPR036390">
    <property type="entry name" value="WH_DNA-bd_sf"/>
</dbReference>
<evidence type="ECO:0000256" key="3">
    <source>
        <dbReference type="ARBA" id="ARBA00023163"/>
    </source>
</evidence>
<dbReference type="SUPFAM" id="SSF46785">
    <property type="entry name" value="Winged helix' DNA-binding domain"/>
    <property type="match status" value="1"/>
</dbReference>
<organism evidence="5 6">
    <name type="scientific">Lacticaseibacillus pabuli</name>
    <dbReference type="NCBI Taxonomy" id="3025672"/>
    <lineage>
        <taxon>Bacteria</taxon>
        <taxon>Bacillati</taxon>
        <taxon>Bacillota</taxon>
        <taxon>Bacilli</taxon>
        <taxon>Lactobacillales</taxon>
        <taxon>Lactobacillaceae</taxon>
        <taxon>Lacticaseibacillus</taxon>
    </lineage>
</organism>
<evidence type="ECO:0000259" key="4">
    <source>
        <dbReference type="PROSITE" id="PS51118"/>
    </source>
</evidence>
<keyword evidence="3" id="KW-0804">Transcription</keyword>
<name>A0ABY7WPK6_9LACO</name>